<dbReference type="AlphaFoldDB" id="A0A174XJ22"/>
<name>A0A174XJ22_PARDI</name>
<evidence type="ECO:0000313" key="2">
    <source>
        <dbReference type="Proteomes" id="UP000095332"/>
    </source>
</evidence>
<proteinExistence type="predicted"/>
<accession>A0A174XJ22</accession>
<dbReference type="Proteomes" id="UP000095332">
    <property type="component" value="Unassembled WGS sequence"/>
</dbReference>
<sequence length="119" mass="13032">MGSLSTQEGAVSLHLRFCQMNGVVYGYFGSEKSDRCSMVVNAVLKTRVIEVKEYFPVIEITSSLCPQQISATSSNLFKDSHAVRFTHLAFSADGYHVLNGGMSGSIDRSRIFTIITLCA</sequence>
<organism evidence="1 2">
    <name type="scientific">Parabacteroides distasonis</name>
    <dbReference type="NCBI Taxonomy" id="823"/>
    <lineage>
        <taxon>Bacteria</taxon>
        <taxon>Pseudomonadati</taxon>
        <taxon>Bacteroidota</taxon>
        <taxon>Bacteroidia</taxon>
        <taxon>Bacteroidales</taxon>
        <taxon>Tannerellaceae</taxon>
        <taxon>Parabacteroides</taxon>
    </lineage>
</organism>
<evidence type="ECO:0000313" key="1">
    <source>
        <dbReference type="EMBL" id="CUQ56645.1"/>
    </source>
</evidence>
<reference evidence="1 2" key="1">
    <citation type="submission" date="2015-09" db="EMBL/GenBank/DDBJ databases">
        <authorList>
            <consortium name="Pathogen Informatics"/>
        </authorList>
    </citation>
    <scope>NUCLEOTIDE SEQUENCE [LARGE SCALE GENOMIC DNA]</scope>
    <source>
        <strain evidence="1 2">2789STDY5834948</strain>
    </source>
</reference>
<protein>
    <submittedName>
        <fullName evidence="1">Uncharacterized protein</fullName>
    </submittedName>
</protein>
<dbReference type="EMBL" id="CZBM01000031">
    <property type="protein sequence ID" value="CUQ56645.1"/>
    <property type="molecule type" value="Genomic_DNA"/>
</dbReference>
<gene>
    <name evidence="1" type="ORF">ERS852560_04323</name>
</gene>